<feature type="non-terminal residue" evidence="1">
    <location>
        <position position="1"/>
    </location>
</feature>
<dbReference type="EMBL" id="CAUYUJ010002275">
    <property type="protein sequence ID" value="CAK0800027.1"/>
    <property type="molecule type" value="Genomic_DNA"/>
</dbReference>
<organism evidence="1 2">
    <name type="scientific">Prorocentrum cordatum</name>
    <dbReference type="NCBI Taxonomy" id="2364126"/>
    <lineage>
        <taxon>Eukaryota</taxon>
        <taxon>Sar</taxon>
        <taxon>Alveolata</taxon>
        <taxon>Dinophyceae</taxon>
        <taxon>Prorocentrales</taxon>
        <taxon>Prorocentraceae</taxon>
        <taxon>Prorocentrum</taxon>
    </lineage>
</organism>
<gene>
    <name evidence="1" type="ORF">PCOR1329_LOCUS8312</name>
</gene>
<comment type="caution">
    <text evidence="1">The sequence shown here is derived from an EMBL/GenBank/DDBJ whole genome shotgun (WGS) entry which is preliminary data.</text>
</comment>
<protein>
    <submittedName>
        <fullName evidence="1">Uncharacterized protein</fullName>
    </submittedName>
</protein>
<feature type="non-terminal residue" evidence="1">
    <location>
        <position position="172"/>
    </location>
</feature>
<name>A0ABN9Q2V0_9DINO</name>
<evidence type="ECO:0000313" key="1">
    <source>
        <dbReference type="EMBL" id="CAK0800027.1"/>
    </source>
</evidence>
<keyword evidence="2" id="KW-1185">Reference proteome</keyword>
<sequence length="172" mass="19103">PCNLIRQRLKNRCASTRLRLFPSGPRRRDATVLGTSFSLGAWPQLFTLKSFHPPSPPSAYIVGSCCVVCGLYRPVLAEAEEEVDFVAAAADIVFGCYATQEQIMFALRTWFAFNRLPWSAGAMLGEALPREGLMPTPEALRQVMLLLNEFQPVNREEAVFVWEAAVRLGAAQ</sequence>
<reference evidence="1" key="1">
    <citation type="submission" date="2023-10" db="EMBL/GenBank/DDBJ databases">
        <authorList>
            <person name="Chen Y."/>
            <person name="Shah S."/>
            <person name="Dougan E. K."/>
            <person name="Thang M."/>
            <person name="Chan C."/>
        </authorList>
    </citation>
    <scope>NUCLEOTIDE SEQUENCE [LARGE SCALE GENOMIC DNA]</scope>
</reference>
<proteinExistence type="predicted"/>
<dbReference type="Proteomes" id="UP001189429">
    <property type="component" value="Unassembled WGS sequence"/>
</dbReference>
<evidence type="ECO:0000313" key="2">
    <source>
        <dbReference type="Proteomes" id="UP001189429"/>
    </source>
</evidence>
<accession>A0ABN9Q2V0</accession>